<protein>
    <submittedName>
        <fullName evidence="1">Uncharacterized protein</fullName>
    </submittedName>
</protein>
<gene>
    <name evidence="1" type="ORF">MDCFG202_LOCUS143081</name>
</gene>
<evidence type="ECO:0000313" key="1">
    <source>
        <dbReference type="EMBL" id="CAG1977296.1"/>
    </source>
</evidence>
<proteinExistence type="predicted"/>
<organism evidence="1 2">
    <name type="scientific">Gibberella zeae</name>
    <name type="common">Wheat head blight fungus</name>
    <name type="synonym">Fusarium graminearum</name>
    <dbReference type="NCBI Taxonomy" id="5518"/>
    <lineage>
        <taxon>Eukaryota</taxon>
        <taxon>Fungi</taxon>
        <taxon>Dikarya</taxon>
        <taxon>Ascomycota</taxon>
        <taxon>Pezizomycotina</taxon>
        <taxon>Sordariomycetes</taxon>
        <taxon>Hypocreomycetidae</taxon>
        <taxon>Hypocreales</taxon>
        <taxon>Nectriaceae</taxon>
        <taxon>Fusarium</taxon>
    </lineage>
</organism>
<comment type="caution">
    <text evidence="1">The sequence shown here is derived from an EMBL/GenBank/DDBJ whole genome shotgun (WGS) entry which is preliminary data.</text>
</comment>
<name>A0A8H3K4T3_GIBZA</name>
<evidence type="ECO:0000313" key="2">
    <source>
        <dbReference type="Proteomes" id="UP000746612"/>
    </source>
</evidence>
<dbReference type="EMBL" id="CAJPIJ010000104">
    <property type="protein sequence ID" value="CAG1977296.1"/>
    <property type="molecule type" value="Genomic_DNA"/>
</dbReference>
<reference evidence="1" key="1">
    <citation type="submission" date="2021-03" db="EMBL/GenBank/DDBJ databases">
        <authorList>
            <person name="Alouane T."/>
            <person name="Langin T."/>
            <person name="Bonhomme L."/>
        </authorList>
    </citation>
    <scope>NUCLEOTIDE SEQUENCE</scope>
    <source>
        <strain evidence="1">MDC_Fg202</strain>
    </source>
</reference>
<accession>A0A8H3K4T3</accession>
<dbReference type="Proteomes" id="UP000746612">
    <property type="component" value="Unassembled WGS sequence"/>
</dbReference>
<sequence length="205" mass="23351">MPTLTILPPGMLKCLSSGTSLTRLIPYNRATRTSVMGGMNYHIDVRFDDGIIWIARIRRINATSPPPALRDYILRSEVATLLFLDKTAIPAPKVHDFALENPNPKQPYFYSGSNDLGDDEVIFARLLEEKGHRDLTRFVRNGRLQHRFSFCCGYDLADWDGFLGLFRGLRDAVGVDEGLEWDEWKTAALKRYQEDPGLQLLLARH</sequence>
<dbReference type="AlphaFoldDB" id="A0A8H3K4T3"/>